<name>A0A9X9PWH3_GULGU</name>
<evidence type="ECO:0000313" key="2">
    <source>
        <dbReference type="Proteomes" id="UP000269945"/>
    </source>
</evidence>
<dbReference type="EMBL" id="CYRY02005207">
    <property type="protein sequence ID" value="VCW69658.1"/>
    <property type="molecule type" value="Genomic_DNA"/>
</dbReference>
<evidence type="ECO:0000313" key="1">
    <source>
        <dbReference type="EMBL" id="VCW69658.1"/>
    </source>
</evidence>
<sequence length="96" mass="10404">RRSRFPGAASPRGVRGARFPGAWLCLGREVPPGGDAGLGCVVAHARPIERSRRLRGGPTPGGRRWLRKWLQPLGKSCVAGPLWPLLLFPSEGIVHH</sequence>
<proteinExistence type="predicted"/>
<keyword evidence="2" id="KW-1185">Reference proteome</keyword>
<organism evidence="1 2">
    <name type="scientific">Gulo gulo</name>
    <name type="common">Wolverine</name>
    <name type="synonym">Gluton</name>
    <dbReference type="NCBI Taxonomy" id="48420"/>
    <lineage>
        <taxon>Eukaryota</taxon>
        <taxon>Metazoa</taxon>
        <taxon>Chordata</taxon>
        <taxon>Craniata</taxon>
        <taxon>Vertebrata</taxon>
        <taxon>Euteleostomi</taxon>
        <taxon>Mammalia</taxon>
        <taxon>Eutheria</taxon>
        <taxon>Laurasiatheria</taxon>
        <taxon>Carnivora</taxon>
        <taxon>Caniformia</taxon>
        <taxon>Musteloidea</taxon>
        <taxon>Mustelidae</taxon>
        <taxon>Guloninae</taxon>
        <taxon>Gulo</taxon>
    </lineage>
</organism>
<protein>
    <submittedName>
        <fullName evidence="1">Uncharacterized protein</fullName>
    </submittedName>
</protein>
<dbReference type="Proteomes" id="UP000269945">
    <property type="component" value="Unassembled WGS sequence"/>
</dbReference>
<feature type="non-terminal residue" evidence="1">
    <location>
        <position position="1"/>
    </location>
</feature>
<accession>A0A9X9PWH3</accession>
<reference evidence="1 2" key="1">
    <citation type="submission" date="2018-10" db="EMBL/GenBank/DDBJ databases">
        <authorList>
            <person name="Ekblom R."/>
            <person name="Jareborg N."/>
        </authorList>
    </citation>
    <scope>NUCLEOTIDE SEQUENCE [LARGE SCALE GENOMIC DNA]</scope>
    <source>
        <tissue evidence="1">Muscle</tissue>
    </source>
</reference>
<dbReference type="AlphaFoldDB" id="A0A9X9PWH3"/>
<comment type="caution">
    <text evidence="1">The sequence shown here is derived from an EMBL/GenBank/DDBJ whole genome shotgun (WGS) entry which is preliminary data.</text>
</comment>
<gene>
    <name evidence="1" type="ORF">BN2614_LOCUS1</name>
</gene>